<sequence>MTQSWDSRVAEVWAAADGLSDEAVLASIDALVAERTTERGADDPAALFESASVRDYLGRESDAEPLYRAAIAAGLDGERRPQAVIQLASTLRNLGRAEEAVALLSDHLELHPADEWTAPGAAFLALALVTAGRERDAASVALVALSQSLPVYSNAVRRYALELRGG</sequence>
<dbReference type="InterPro" id="IPR041656">
    <property type="entry name" value="TPR_5"/>
</dbReference>
<dbReference type="InterPro" id="IPR011990">
    <property type="entry name" value="TPR-like_helical_dom_sf"/>
</dbReference>
<accession>A0ABV2QLC5</accession>
<name>A0ABV2QLC5_9MICO</name>
<organism evidence="2 3">
    <name type="scientific">Conyzicola nivalis</name>
    <dbReference type="NCBI Taxonomy" id="1477021"/>
    <lineage>
        <taxon>Bacteria</taxon>
        <taxon>Bacillati</taxon>
        <taxon>Actinomycetota</taxon>
        <taxon>Actinomycetes</taxon>
        <taxon>Micrococcales</taxon>
        <taxon>Microbacteriaceae</taxon>
        <taxon>Conyzicola</taxon>
    </lineage>
</organism>
<reference evidence="2 3" key="1">
    <citation type="submission" date="2024-06" db="EMBL/GenBank/DDBJ databases">
        <title>Sorghum-associated microbial communities from plants grown in Nebraska, USA.</title>
        <authorList>
            <person name="Schachtman D."/>
        </authorList>
    </citation>
    <scope>NUCLEOTIDE SEQUENCE [LARGE SCALE GENOMIC DNA]</scope>
    <source>
        <strain evidence="2 3">2857</strain>
    </source>
</reference>
<feature type="domain" description="Tetratrico peptide repeat group 5" evidence="1">
    <location>
        <begin position="44"/>
        <end position="163"/>
    </location>
</feature>
<dbReference type="Gene3D" id="1.25.40.10">
    <property type="entry name" value="Tetratricopeptide repeat domain"/>
    <property type="match status" value="1"/>
</dbReference>
<evidence type="ECO:0000313" key="2">
    <source>
        <dbReference type="EMBL" id="MET4581767.1"/>
    </source>
</evidence>
<proteinExistence type="predicted"/>
<comment type="caution">
    <text evidence="2">The sequence shown here is derived from an EMBL/GenBank/DDBJ whole genome shotgun (WGS) entry which is preliminary data.</text>
</comment>
<keyword evidence="3" id="KW-1185">Reference proteome</keyword>
<evidence type="ECO:0000259" key="1">
    <source>
        <dbReference type="Pfam" id="PF12688"/>
    </source>
</evidence>
<evidence type="ECO:0000313" key="3">
    <source>
        <dbReference type="Proteomes" id="UP001549257"/>
    </source>
</evidence>
<dbReference type="SUPFAM" id="SSF48452">
    <property type="entry name" value="TPR-like"/>
    <property type="match status" value="1"/>
</dbReference>
<dbReference type="EMBL" id="JBEPSJ010000001">
    <property type="protein sequence ID" value="MET4581767.1"/>
    <property type="molecule type" value="Genomic_DNA"/>
</dbReference>
<protein>
    <recommendedName>
        <fullName evidence="1">Tetratrico peptide repeat group 5 domain-containing protein</fullName>
    </recommendedName>
</protein>
<dbReference type="Proteomes" id="UP001549257">
    <property type="component" value="Unassembled WGS sequence"/>
</dbReference>
<dbReference type="Pfam" id="PF12688">
    <property type="entry name" value="TPR_5"/>
    <property type="match status" value="1"/>
</dbReference>
<gene>
    <name evidence="2" type="ORF">ABIE21_001257</name>
</gene>
<dbReference type="RefSeq" id="WP_354023930.1">
    <property type="nucleotide sequence ID" value="NZ_JBEPSJ010000001.1"/>
</dbReference>